<sequence length="198" mass="22681">MSRPTLSTHTSWASSHKTWLNFGSKRRRKSAPHNLQASSDQSPQPDLIPTKNSIRASMEAHLESPLLDTASTFDSQPVSLRQTFSFKVLKSLFRSRRMRRDQTTRQVLQWLSESSPKDPVRSRRYMINSNDSVFGHEKASRQRASGSSGSESTSSFEPQSPPLTLEEAIFERDMLVTVSDMRHLQSRSRRIRVNTLQY</sequence>
<keyword evidence="3" id="KW-1185">Reference proteome</keyword>
<feature type="compositionally biased region" description="Low complexity" evidence="1">
    <location>
        <begin position="142"/>
        <end position="158"/>
    </location>
</feature>
<protein>
    <submittedName>
        <fullName evidence="2">Uncharacterized protein</fullName>
    </submittedName>
</protein>
<gene>
    <name evidence="2" type="ORF">PIIN_07713</name>
</gene>
<dbReference type="Proteomes" id="UP000007148">
    <property type="component" value="Unassembled WGS sequence"/>
</dbReference>
<comment type="caution">
    <text evidence="2">The sequence shown here is derived from an EMBL/GenBank/DDBJ whole genome shotgun (WGS) entry which is preliminary data.</text>
</comment>
<dbReference type="InParanoid" id="G4TR15"/>
<reference evidence="2 3" key="1">
    <citation type="journal article" date="2011" name="PLoS Pathog.">
        <title>Endophytic Life Strategies Decoded by Genome and Transcriptome Analyses of the Mutualistic Root Symbiont Piriformospora indica.</title>
        <authorList>
            <person name="Zuccaro A."/>
            <person name="Lahrmann U."/>
            <person name="Guldener U."/>
            <person name="Langen G."/>
            <person name="Pfiffi S."/>
            <person name="Biedenkopf D."/>
            <person name="Wong P."/>
            <person name="Samans B."/>
            <person name="Grimm C."/>
            <person name="Basiewicz M."/>
            <person name="Murat C."/>
            <person name="Martin F."/>
            <person name="Kogel K.H."/>
        </authorList>
    </citation>
    <scope>NUCLEOTIDE SEQUENCE [LARGE SCALE GENOMIC DNA]</scope>
    <source>
        <strain evidence="2 3">DSM 11827</strain>
    </source>
</reference>
<organism evidence="2 3">
    <name type="scientific">Serendipita indica (strain DSM 11827)</name>
    <name type="common">Root endophyte fungus</name>
    <name type="synonym">Piriformospora indica</name>
    <dbReference type="NCBI Taxonomy" id="1109443"/>
    <lineage>
        <taxon>Eukaryota</taxon>
        <taxon>Fungi</taxon>
        <taxon>Dikarya</taxon>
        <taxon>Basidiomycota</taxon>
        <taxon>Agaricomycotina</taxon>
        <taxon>Agaricomycetes</taxon>
        <taxon>Sebacinales</taxon>
        <taxon>Serendipitaceae</taxon>
        <taxon>Serendipita</taxon>
    </lineage>
</organism>
<proteinExistence type="predicted"/>
<evidence type="ECO:0000313" key="2">
    <source>
        <dbReference type="EMBL" id="CCA73758.1"/>
    </source>
</evidence>
<feature type="compositionally biased region" description="Polar residues" evidence="1">
    <location>
        <begin position="33"/>
        <end position="50"/>
    </location>
</feature>
<feature type="region of interest" description="Disordered" evidence="1">
    <location>
        <begin position="24"/>
        <end position="50"/>
    </location>
</feature>
<feature type="region of interest" description="Disordered" evidence="1">
    <location>
        <begin position="129"/>
        <end position="162"/>
    </location>
</feature>
<evidence type="ECO:0000256" key="1">
    <source>
        <dbReference type="SAM" id="MobiDB-lite"/>
    </source>
</evidence>
<dbReference type="AlphaFoldDB" id="G4TR15"/>
<name>G4TR15_SERID</name>
<evidence type="ECO:0000313" key="3">
    <source>
        <dbReference type="Proteomes" id="UP000007148"/>
    </source>
</evidence>
<dbReference type="HOGENOM" id="CLU_1378614_0_0_1"/>
<dbReference type="EMBL" id="CAFZ01000251">
    <property type="protein sequence ID" value="CCA73758.1"/>
    <property type="molecule type" value="Genomic_DNA"/>
</dbReference>
<accession>G4TR15</accession>